<dbReference type="RefSeq" id="WP_083713035.1">
    <property type="nucleotide sequence ID" value="NZ_CP019082.1"/>
</dbReference>
<evidence type="ECO:0000313" key="7">
    <source>
        <dbReference type="Proteomes" id="UP000186309"/>
    </source>
</evidence>
<name>A0A1U7CSR3_9BACT</name>
<dbReference type="Pfam" id="PF03965">
    <property type="entry name" value="Penicillinase_R"/>
    <property type="match status" value="1"/>
</dbReference>
<feature type="region of interest" description="Disordered" evidence="5">
    <location>
        <begin position="115"/>
        <end position="137"/>
    </location>
</feature>
<keyword evidence="4" id="KW-0804">Transcription</keyword>
<dbReference type="OrthoDB" id="280196at2"/>
<evidence type="ECO:0000256" key="4">
    <source>
        <dbReference type="ARBA" id="ARBA00023163"/>
    </source>
</evidence>
<keyword evidence="3" id="KW-0238">DNA-binding</keyword>
<dbReference type="Proteomes" id="UP000186309">
    <property type="component" value="Chromosome"/>
</dbReference>
<keyword evidence="2" id="KW-0805">Transcription regulation</keyword>
<dbReference type="EMBL" id="CP019082">
    <property type="protein sequence ID" value="APW61984.1"/>
    <property type="molecule type" value="Genomic_DNA"/>
</dbReference>
<gene>
    <name evidence="6" type="primary">blaI_5</name>
    <name evidence="6" type="ORF">BSF38_03516</name>
</gene>
<keyword evidence="7" id="KW-1185">Reference proteome</keyword>
<evidence type="ECO:0000256" key="1">
    <source>
        <dbReference type="ARBA" id="ARBA00011046"/>
    </source>
</evidence>
<evidence type="ECO:0000313" key="6">
    <source>
        <dbReference type="EMBL" id="APW61984.1"/>
    </source>
</evidence>
<organism evidence="6 7">
    <name type="scientific">Paludisphaera borealis</name>
    <dbReference type="NCBI Taxonomy" id="1387353"/>
    <lineage>
        <taxon>Bacteria</taxon>
        <taxon>Pseudomonadati</taxon>
        <taxon>Planctomycetota</taxon>
        <taxon>Planctomycetia</taxon>
        <taxon>Isosphaerales</taxon>
        <taxon>Isosphaeraceae</taxon>
        <taxon>Paludisphaera</taxon>
    </lineage>
</organism>
<dbReference type="AlphaFoldDB" id="A0A1U7CSR3"/>
<sequence>MARTPSMQPTDGELEILNVLWDAGPVDLGTVRAALQSKRAVASTTVATMLKLMLDKGLVERADGPKGYLWSARVSRKSARSGLVGKLLDLAFDGSAQGLVAHMLEAGKLSPRDRDEIRRLLDEKSEKPRSKKREADA</sequence>
<dbReference type="SUPFAM" id="SSF46785">
    <property type="entry name" value="Winged helix' DNA-binding domain"/>
    <property type="match status" value="1"/>
</dbReference>
<dbReference type="GO" id="GO:0003677">
    <property type="term" value="F:DNA binding"/>
    <property type="evidence" value="ECO:0007669"/>
    <property type="project" value="UniProtKB-KW"/>
</dbReference>
<accession>A0A1U7CSR3</accession>
<evidence type="ECO:0000256" key="3">
    <source>
        <dbReference type="ARBA" id="ARBA00023125"/>
    </source>
</evidence>
<evidence type="ECO:0000256" key="2">
    <source>
        <dbReference type="ARBA" id="ARBA00023015"/>
    </source>
</evidence>
<dbReference type="InterPro" id="IPR005650">
    <property type="entry name" value="BlaI_family"/>
</dbReference>
<dbReference type="Gene3D" id="1.10.10.10">
    <property type="entry name" value="Winged helix-like DNA-binding domain superfamily/Winged helix DNA-binding domain"/>
    <property type="match status" value="1"/>
</dbReference>
<comment type="similarity">
    <text evidence="1">Belongs to the BlaI transcriptional regulatory family.</text>
</comment>
<evidence type="ECO:0000256" key="5">
    <source>
        <dbReference type="SAM" id="MobiDB-lite"/>
    </source>
</evidence>
<protein>
    <submittedName>
        <fullName evidence="6">Penicillinase repressor</fullName>
    </submittedName>
</protein>
<proteinExistence type="inferred from homology"/>
<dbReference type="GO" id="GO:0045892">
    <property type="term" value="P:negative regulation of DNA-templated transcription"/>
    <property type="evidence" value="ECO:0007669"/>
    <property type="project" value="InterPro"/>
</dbReference>
<dbReference type="KEGG" id="pbor:BSF38_03516"/>
<dbReference type="STRING" id="1387353.BSF38_03516"/>
<dbReference type="Gene3D" id="1.10.4040.10">
    <property type="entry name" value="Penicillinase repressor domain"/>
    <property type="match status" value="1"/>
</dbReference>
<dbReference type="InterPro" id="IPR036388">
    <property type="entry name" value="WH-like_DNA-bd_sf"/>
</dbReference>
<dbReference type="InterPro" id="IPR036390">
    <property type="entry name" value="WH_DNA-bd_sf"/>
</dbReference>
<dbReference type="PIRSF" id="PIRSF019455">
    <property type="entry name" value="CopR_AtkY"/>
    <property type="match status" value="1"/>
</dbReference>
<reference evidence="7" key="1">
    <citation type="submission" date="2016-12" db="EMBL/GenBank/DDBJ databases">
        <title>Comparative genomics of four Isosphaeraceae planctomycetes: a common pool of plasmids and glycoside hydrolase genes.</title>
        <authorList>
            <person name="Ivanova A."/>
        </authorList>
    </citation>
    <scope>NUCLEOTIDE SEQUENCE [LARGE SCALE GENOMIC DNA]</scope>
    <source>
        <strain evidence="7">PX4</strain>
    </source>
</reference>